<accession>A0ACB8T9T6</accession>
<organism evidence="1 2">
    <name type="scientific">Artomyces pyxidatus</name>
    <dbReference type="NCBI Taxonomy" id="48021"/>
    <lineage>
        <taxon>Eukaryota</taxon>
        <taxon>Fungi</taxon>
        <taxon>Dikarya</taxon>
        <taxon>Basidiomycota</taxon>
        <taxon>Agaricomycotina</taxon>
        <taxon>Agaricomycetes</taxon>
        <taxon>Russulales</taxon>
        <taxon>Auriscalpiaceae</taxon>
        <taxon>Artomyces</taxon>
    </lineage>
</organism>
<dbReference type="EMBL" id="MU277194">
    <property type="protein sequence ID" value="KAI0065679.1"/>
    <property type="molecule type" value="Genomic_DNA"/>
</dbReference>
<comment type="caution">
    <text evidence="1">The sequence shown here is derived from an EMBL/GenBank/DDBJ whole genome shotgun (WGS) entry which is preliminary data.</text>
</comment>
<keyword evidence="2" id="KW-1185">Reference proteome</keyword>
<gene>
    <name evidence="1" type="ORF">BV25DRAFT_1913136</name>
</gene>
<proteinExistence type="predicted"/>
<protein>
    <submittedName>
        <fullName evidence="1">Uncharacterized protein</fullName>
    </submittedName>
</protein>
<reference evidence="1" key="1">
    <citation type="submission" date="2021-03" db="EMBL/GenBank/DDBJ databases">
        <authorList>
            <consortium name="DOE Joint Genome Institute"/>
            <person name="Ahrendt S."/>
            <person name="Looney B.P."/>
            <person name="Miyauchi S."/>
            <person name="Morin E."/>
            <person name="Drula E."/>
            <person name="Courty P.E."/>
            <person name="Chicoki N."/>
            <person name="Fauchery L."/>
            <person name="Kohler A."/>
            <person name="Kuo A."/>
            <person name="Labutti K."/>
            <person name="Pangilinan J."/>
            <person name="Lipzen A."/>
            <person name="Riley R."/>
            <person name="Andreopoulos W."/>
            <person name="He G."/>
            <person name="Johnson J."/>
            <person name="Barry K.W."/>
            <person name="Grigoriev I.V."/>
            <person name="Nagy L."/>
            <person name="Hibbett D."/>
            <person name="Henrissat B."/>
            <person name="Matheny P.B."/>
            <person name="Labbe J."/>
            <person name="Martin F."/>
        </authorList>
    </citation>
    <scope>NUCLEOTIDE SEQUENCE</scope>
    <source>
        <strain evidence="1">HHB10654</strain>
    </source>
</reference>
<dbReference type="Proteomes" id="UP000814140">
    <property type="component" value="Unassembled WGS sequence"/>
</dbReference>
<evidence type="ECO:0000313" key="1">
    <source>
        <dbReference type="EMBL" id="KAI0065679.1"/>
    </source>
</evidence>
<sequence>MASGFEDSVQFTVLSTLADAQANGQSSLRTLTLENLFPYQAAVYSHPDPAGDLFDSDGRDPVRPFWTETIRPLLFAAQDTLTSLTLHACNGRNSIPGAALQGLHFPSLTYLSLRHVTFRGRADVGAEVFILANSANLSSLILLNCRMDIHQYLTEWGIENDSHTWAEVYRSFNRDLVELRYIIIQEEVPPLPWDDVDLRYRFLLVDHDGMAEERHARFQDGDDEDARALKDLLEVVRLRRTARLSLLSKQS</sequence>
<evidence type="ECO:0000313" key="2">
    <source>
        <dbReference type="Proteomes" id="UP000814140"/>
    </source>
</evidence>
<reference evidence="1" key="2">
    <citation type="journal article" date="2022" name="New Phytol.">
        <title>Evolutionary transition to the ectomycorrhizal habit in the genomes of a hyperdiverse lineage of mushroom-forming fungi.</title>
        <authorList>
            <person name="Looney B."/>
            <person name="Miyauchi S."/>
            <person name="Morin E."/>
            <person name="Drula E."/>
            <person name="Courty P.E."/>
            <person name="Kohler A."/>
            <person name="Kuo A."/>
            <person name="LaButti K."/>
            <person name="Pangilinan J."/>
            <person name="Lipzen A."/>
            <person name="Riley R."/>
            <person name="Andreopoulos W."/>
            <person name="He G."/>
            <person name="Johnson J."/>
            <person name="Nolan M."/>
            <person name="Tritt A."/>
            <person name="Barry K.W."/>
            <person name="Grigoriev I.V."/>
            <person name="Nagy L.G."/>
            <person name="Hibbett D."/>
            <person name="Henrissat B."/>
            <person name="Matheny P.B."/>
            <person name="Labbe J."/>
            <person name="Martin F.M."/>
        </authorList>
    </citation>
    <scope>NUCLEOTIDE SEQUENCE</scope>
    <source>
        <strain evidence="1">HHB10654</strain>
    </source>
</reference>
<name>A0ACB8T9T6_9AGAM</name>